<evidence type="ECO:0000256" key="3">
    <source>
        <dbReference type="ARBA" id="ARBA00022603"/>
    </source>
</evidence>
<dbReference type="PANTHER" id="PTHR11548">
    <property type="entry name" value="THYMIDYLATE SYNTHASE 1"/>
    <property type="match status" value="1"/>
</dbReference>
<keyword evidence="17" id="KW-1185">Reference proteome</keyword>
<dbReference type="GO" id="GO:0051082">
    <property type="term" value="F:unfolded protein binding"/>
    <property type="evidence" value="ECO:0007669"/>
    <property type="project" value="InterPro"/>
</dbReference>
<dbReference type="NCBIfam" id="TIGR03284">
    <property type="entry name" value="thym_sym"/>
    <property type="match status" value="2"/>
</dbReference>
<evidence type="ECO:0000256" key="12">
    <source>
        <dbReference type="PROSITE-ProRule" id="PRU00546"/>
    </source>
</evidence>
<evidence type="ECO:0000256" key="7">
    <source>
        <dbReference type="ARBA" id="ARBA00022737"/>
    </source>
</evidence>
<dbReference type="Gene3D" id="2.60.260.20">
    <property type="entry name" value="Urease metallochaperone UreE, N-terminal domain"/>
    <property type="match status" value="2"/>
</dbReference>
<dbReference type="EC" id="2.1.1.45" evidence="2"/>
<dbReference type="CDD" id="cd10719">
    <property type="entry name" value="DnaJ_zf"/>
    <property type="match status" value="1"/>
</dbReference>
<reference evidence="16" key="2">
    <citation type="submission" date="2020-02" db="EMBL/GenBank/DDBJ databases">
        <authorList>
            <person name="Gilchrist C.L.M."/>
            <person name="Chooi Y.-H."/>
        </authorList>
    </citation>
    <scope>NUCLEOTIDE SEQUENCE</scope>
    <source>
        <strain evidence="16">MST-FP2251</strain>
    </source>
</reference>
<dbReference type="AlphaFoldDB" id="A0AAD4GPI5"/>
<dbReference type="SUPFAM" id="SSF57938">
    <property type="entry name" value="DnaJ/Hsp40 cysteine-rich domain"/>
    <property type="match status" value="1"/>
</dbReference>
<organism evidence="16 17">
    <name type="scientific">Aspergillus nanangensis</name>
    <dbReference type="NCBI Taxonomy" id="2582783"/>
    <lineage>
        <taxon>Eukaryota</taxon>
        <taxon>Fungi</taxon>
        <taxon>Dikarya</taxon>
        <taxon>Ascomycota</taxon>
        <taxon>Pezizomycotina</taxon>
        <taxon>Eurotiomycetes</taxon>
        <taxon>Eurotiomycetidae</taxon>
        <taxon>Eurotiales</taxon>
        <taxon>Aspergillaceae</taxon>
        <taxon>Aspergillus</taxon>
        <taxon>Aspergillus subgen. Circumdati</taxon>
    </lineage>
</organism>
<evidence type="ECO:0000256" key="11">
    <source>
        <dbReference type="ARBA" id="ARBA00047344"/>
    </source>
</evidence>
<dbReference type="PRINTS" id="PR00108">
    <property type="entry name" value="THYMDSNTHASE"/>
</dbReference>
<dbReference type="PROSITE" id="PS51188">
    <property type="entry name" value="ZF_CR"/>
    <property type="match status" value="1"/>
</dbReference>
<dbReference type="InterPro" id="IPR036926">
    <property type="entry name" value="Thymidate_synth/dCMP_Mease_sf"/>
</dbReference>
<reference evidence="16" key="1">
    <citation type="journal article" date="2019" name="Beilstein J. Org. Chem.">
        <title>Nanangenines: drimane sesquiterpenoids as the dominant metabolite cohort of a novel Australian fungus, Aspergillus nanangensis.</title>
        <authorList>
            <person name="Lacey H.J."/>
            <person name="Gilchrist C.L.M."/>
            <person name="Crombie A."/>
            <person name="Kalaitzis J.A."/>
            <person name="Vuong D."/>
            <person name="Rutledge P.J."/>
            <person name="Turner P."/>
            <person name="Pitt J.I."/>
            <person name="Lacey E."/>
            <person name="Chooi Y.H."/>
            <person name="Piggott A.M."/>
        </authorList>
    </citation>
    <scope>NUCLEOTIDE SEQUENCE</scope>
    <source>
        <strain evidence="16">MST-FP2251</strain>
    </source>
</reference>
<name>A0AAD4GPI5_ASPNN</name>
<dbReference type="InterPro" id="IPR036869">
    <property type="entry name" value="J_dom_sf"/>
</dbReference>
<keyword evidence="9 12" id="KW-0862">Zinc</keyword>
<dbReference type="GO" id="GO:0031072">
    <property type="term" value="F:heat shock protein binding"/>
    <property type="evidence" value="ECO:0007669"/>
    <property type="project" value="InterPro"/>
</dbReference>
<dbReference type="GO" id="GO:0006231">
    <property type="term" value="P:dTMP biosynthetic process"/>
    <property type="evidence" value="ECO:0007669"/>
    <property type="project" value="InterPro"/>
</dbReference>
<dbReference type="Pfam" id="PF00303">
    <property type="entry name" value="Thymidylat_synt"/>
    <property type="match status" value="1"/>
</dbReference>
<dbReference type="PRINTS" id="PR00625">
    <property type="entry name" value="JDOMAIN"/>
</dbReference>
<dbReference type="Pfam" id="PF00226">
    <property type="entry name" value="DnaJ"/>
    <property type="match status" value="1"/>
</dbReference>
<evidence type="ECO:0000256" key="10">
    <source>
        <dbReference type="ARBA" id="ARBA00023186"/>
    </source>
</evidence>
<keyword evidence="3" id="KW-0489">Methyltransferase</keyword>
<feature type="domain" description="CR-type" evidence="15">
    <location>
        <begin position="434"/>
        <end position="516"/>
    </location>
</feature>
<dbReference type="SUPFAM" id="SSF49493">
    <property type="entry name" value="HSP40/DnaJ peptide-binding domain"/>
    <property type="match status" value="2"/>
</dbReference>
<dbReference type="CDD" id="cd00351">
    <property type="entry name" value="TS_Pyrimidine_HMase"/>
    <property type="match status" value="1"/>
</dbReference>
<dbReference type="GO" id="GO:0008270">
    <property type="term" value="F:zinc ion binding"/>
    <property type="evidence" value="ECO:0007669"/>
    <property type="project" value="UniProtKB-KW"/>
</dbReference>
<evidence type="ECO:0000256" key="8">
    <source>
        <dbReference type="ARBA" id="ARBA00022771"/>
    </source>
</evidence>
<dbReference type="GO" id="GO:0006457">
    <property type="term" value="P:protein folding"/>
    <property type="evidence" value="ECO:0007669"/>
    <property type="project" value="InterPro"/>
</dbReference>
<evidence type="ECO:0000259" key="14">
    <source>
        <dbReference type="PROSITE" id="PS50076"/>
    </source>
</evidence>
<dbReference type="FunFam" id="3.30.572.10:FF:000013">
    <property type="entry name" value="Thymidylate synthase"/>
    <property type="match status" value="1"/>
</dbReference>
<evidence type="ECO:0000256" key="13">
    <source>
        <dbReference type="PROSITE-ProRule" id="PRU10016"/>
    </source>
</evidence>
<evidence type="ECO:0000313" key="16">
    <source>
        <dbReference type="EMBL" id="KAF9885284.1"/>
    </source>
</evidence>
<accession>A0AAD4GPI5</accession>
<dbReference type="PROSITE" id="PS50076">
    <property type="entry name" value="DNAJ_2"/>
    <property type="match status" value="1"/>
</dbReference>
<keyword evidence="10" id="KW-0143">Chaperone</keyword>
<protein>
    <recommendedName>
        <fullName evidence="2">thymidylate synthase</fullName>
        <ecNumber evidence="2">2.1.1.45</ecNumber>
    </recommendedName>
</protein>
<evidence type="ECO:0000256" key="2">
    <source>
        <dbReference type="ARBA" id="ARBA00011947"/>
    </source>
</evidence>
<comment type="pathway">
    <text evidence="1">Pyrimidine metabolism; dTTP biosynthesis.</text>
</comment>
<dbReference type="PROSITE" id="PS00091">
    <property type="entry name" value="THYMIDYLATE_SYNTHASE"/>
    <property type="match status" value="1"/>
</dbReference>
<evidence type="ECO:0000259" key="15">
    <source>
        <dbReference type="PROSITE" id="PS51188"/>
    </source>
</evidence>
<dbReference type="HAMAP" id="MF_00008">
    <property type="entry name" value="Thymidy_synth_bact"/>
    <property type="match status" value="1"/>
</dbReference>
<dbReference type="SUPFAM" id="SSF55831">
    <property type="entry name" value="Thymidylate synthase/dCMP hydroxymethylase"/>
    <property type="match status" value="1"/>
</dbReference>
<dbReference type="Gene3D" id="3.30.572.10">
    <property type="entry name" value="Thymidylate synthase/dCMP hydroxymethylase domain"/>
    <property type="match status" value="1"/>
</dbReference>
<dbReference type="InterPro" id="IPR020940">
    <property type="entry name" value="Thymidylate_synthase_AS"/>
</dbReference>
<dbReference type="CDD" id="cd10747">
    <property type="entry name" value="DnaJ_C"/>
    <property type="match status" value="1"/>
</dbReference>
<keyword evidence="6" id="KW-0545">Nucleotide biosynthesis</keyword>
<comment type="catalytic activity">
    <reaction evidence="11">
        <text>dUMP + (6R)-5,10-methylene-5,6,7,8-tetrahydrofolate = 7,8-dihydrofolate + dTMP</text>
        <dbReference type="Rhea" id="RHEA:12104"/>
        <dbReference type="ChEBI" id="CHEBI:15636"/>
        <dbReference type="ChEBI" id="CHEBI:57451"/>
        <dbReference type="ChEBI" id="CHEBI:63528"/>
        <dbReference type="ChEBI" id="CHEBI:246422"/>
        <dbReference type="EC" id="2.1.1.45"/>
    </reaction>
</comment>
<feature type="zinc finger region" description="CR-type" evidence="12">
    <location>
        <begin position="434"/>
        <end position="516"/>
    </location>
</feature>
<dbReference type="SUPFAM" id="SSF46565">
    <property type="entry name" value="Chaperone J-domain"/>
    <property type="match status" value="1"/>
</dbReference>
<keyword evidence="4" id="KW-0808">Transferase</keyword>
<dbReference type="InterPro" id="IPR023451">
    <property type="entry name" value="Thymidate_synth/dCMP_Mease_dom"/>
</dbReference>
<keyword evidence="5 12" id="KW-0479">Metal-binding</keyword>
<dbReference type="InterPro" id="IPR001305">
    <property type="entry name" value="HSP_DnaJ_Cys-rich_dom"/>
</dbReference>
<dbReference type="InterPro" id="IPR001623">
    <property type="entry name" value="DnaJ_domain"/>
</dbReference>
<dbReference type="GO" id="GO:0032259">
    <property type="term" value="P:methylation"/>
    <property type="evidence" value="ECO:0007669"/>
    <property type="project" value="UniProtKB-KW"/>
</dbReference>
<dbReference type="CDD" id="cd06257">
    <property type="entry name" value="DnaJ"/>
    <property type="match status" value="1"/>
</dbReference>
<dbReference type="InterPro" id="IPR002939">
    <property type="entry name" value="DnaJ_C"/>
</dbReference>
<dbReference type="InterPro" id="IPR045097">
    <property type="entry name" value="Thymidate_synth/dCMP_Mease"/>
</dbReference>
<dbReference type="Proteomes" id="UP001194746">
    <property type="component" value="Unassembled WGS sequence"/>
</dbReference>
<dbReference type="InterPro" id="IPR008971">
    <property type="entry name" value="HSP40/DnaJ_pept-bd"/>
</dbReference>
<dbReference type="GO" id="GO:0004799">
    <property type="term" value="F:thymidylate synthase activity"/>
    <property type="evidence" value="ECO:0007669"/>
    <property type="project" value="UniProtKB-EC"/>
</dbReference>
<dbReference type="PANTHER" id="PTHR11548:SF2">
    <property type="entry name" value="THYMIDYLATE SYNTHASE"/>
    <property type="match status" value="1"/>
</dbReference>
<dbReference type="InterPro" id="IPR000398">
    <property type="entry name" value="Thymidylate_synthase"/>
</dbReference>
<gene>
    <name evidence="16" type="primary">SCJ1</name>
    <name evidence="16" type="ORF">FE257_013082</name>
</gene>
<dbReference type="Gene3D" id="2.10.230.10">
    <property type="entry name" value="Heat shock protein DnaJ, cysteine-rich domain"/>
    <property type="match status" value="1"/>
</dbReference>
<dbReference type="GO" id="GO:0005829">
    <property type="term" value="C:cytosol"/>
    <property type="evidence" value="ECO:0007669"/>
    <property type="project" value="TreeGrafter"/>
</dbReference>
<dbReference type="Gene3D" id="1.10.287.110">
    <property type="entry name" value="DnaJ domain"/>
    <property type="match status" value="1"/>
</dbReference>
<dbReference type="Pfam" id="PF00684">
    <property type="entry name" value="DnaJ_CXXCXGXG"/>
    <property type="match status" value="1"/>
</dbReference>
<feature type="active site" evidence="13">
    <location>
        <position position="179"/>
    </location>
</feature>
<evidence type="ECO:0000313" key="17">
    <source>
        <dbReference type="Proteomes" id="UP001194746"/>
    </source>
</evidence>
<comment type="caution">
    <text evidence="16">The sequence shown here is derived from an EMBL/GenBank/DDBJ whole genome shotgun (WGS) entry which is preliminary data.</text>
</comment>
<evidence type="ECO:0000256" key="1">
    <source>
        <dbReference type="ARBA" id="ARBA00004992"/>
    </source>
</evidence>
<dbReference type="SMART" id="SM00271">
    <property type="entry name" value="DnaJ"/>
    <property type="match status" value="1"/>
</dbReference>
<dbReference type="Pfam" id="PF01556">
    <property type="entry name" value="DnaJ_C"/>
    <property type="match status" value="1"/>
</dbReference>
<dbReference type="EMBL" id="VCAU01000099">
    <property type="protein sequence ID" value="KAF9885284.1"/>
    <property type="molecule type" value="Genomic_DNA"/>
</dbReference>
<dbReference type="FunFam" id="2.10.230.10:FF:000002">
    <property type="entry name" value="Molecular chaperone DnaJ"/>
    <property type="match status" value="1"/>
</dbReference>
<sequence>MTGTKPHEEYQYLDLVREILDQGERRPDRTGTGTVSIFAPRPFKFQLNNNGTPILPLLTTKRVFLRAVIAELLWFIQGNTSSLALSDANVKIWDGNGSREFLDSVGLSHREVGDLGPVYGFQWRHFGAEYKDAKADYTGQGVDQLAEVIHKLRTNPFDRRIILSAWNPKDFPAMALPPCHMFAQFYVSYPGGVETDNAEQGEKEKREKAKGHLHCQLYQRSCDMGLGVPFNIASYALLTHMLAHVCELVPGSLTHVMGDAHVYVDHIDALRTQLEREPRAFPELEITREQGGSIDGWKLEDFVVLAAEDYYKILGLDKSASERDIKRAYRTLSKKFHPDKNPGDESSQKKFVEIAEAYDILSTTTTRKIYDQYGHEGVEQHRQGGSAGRQGHDPFDLFSRFFGGGGHYGHAPGHRRGPDMEFRIGVPLRDFYNGREITIKLEKQQICDACEGTGSADREVITCDKCSGRGMVIQKHMLAPGMFQQVQMPCDRCGGQGKKIKKPCSVCHGHRVVRGDVETTFSVEPGMGKGTRIVFENEADESPDWVAGDLVLIMEERDPELGDAADERTDGTFFRRKGRDLFWKEALSLREAWMGEWSRNITHLDGHVVQLARKRGEVVQPLSVETVQAEGMPFYSEGHLHESHDDDDEEPGNLYVEYTVVLPDQMESGMEKDFFALWEKWRKKNGVNLGEDSGRPAPLVKDEL</sequence>
<keyword evidence="7" id="KW-0677">Repeat</keyword>
<dbReference type="GO" id="GO:0005739">
    <property type="term" value="C:mitochondrion"/>
    <property type="evidence" value="ECO:0007669"/>
    <property type="project" value="TreeGrafter"/>
</dbReference>
<proteinExistence type="inferred from homology"/>
<evidence type="ECO:0000256" key="6">
    <source>
        <dbReference type="ARBA" id="ARBA00022727"/>
    </source>
</evidence>
<evidence type="ECO:0000256" key="4">
    <source>
        <dbReference type="ARBA" id="ARBA00022679"/>
    </source>
</evidence>
<dbReference type="InterPro" id="IPR036410">
    <property type="entry name" value="HSP_DnaJ_Cys-rich_dom_sf"/>
</dbReference>
<evidence type="ECO:0000256" key="9">
    <source>
        <dbReference type="ARBA" id="ARBA00022833"/>
    </source>
</evidence>
<keyword evidence="8 12" id="KW-0863">Zinc-finger</keyword>
<feature type="domain" description="J" evidence="14">
    <location>
        <begin position="309"/>
        <end position="374"/>
    </location>
</feature>
<evidence type="ECO:0000256" key="5">
    <source>
        <dbReference type="ARBA" id="ARBA00022723"/>
    </source>
</evidence>